<proteinExistence type="predicted"/>
<dbReference type="Proteomes" id="UP001141183">
    <property type="component" value="Unassembled WGS sequence"/>
</dbReference>
<dbReference type="EMBL" id="JAMRYU010000013">
    <property type="protein sequence ID" value="MDC4241186.1"/>
    <property type="molecule type" value="Genomic_DNA"/>
</dbReference>
<accession>A0A9X3XMA2</accession>
<feature type="non-terminal residue" evidence="2">
    <location>
        <position position="1"/>
    </location>
</feature>
<evidence type="ECO:0000259" key="1">
    <source>
        <dbReference type="SMART" id="SM00646"/>
    </source>
</evidence>
<gene>
    <name evidence="2" type="ORF">NE398_13540</name>
</gene>
<dbReference type="RefSeq" id="WP_272470498.1">
    <property type="nucleotide sequence ID" value="NZ_JAMRYU010000013.1"/>
</dbReference>
<dbReference type="InterPro" id="IPR002508">
    <property type="entry name" value="MurNAc-LAA_cat"/>
</dbReference>
<dbReference type="AlphaFoldDB" id="A0A9X3XMA2"/>
<name>A0A9X3XMA2_9CLOT</name>
<dbReference type="CDD" id="cd02696">
    <property type="entry name" value="MurNAc-LAA"/>
    <property type="match status" value="1"/>
</dbReference>
<dbReference type="Gene3D" id="3.40.630.40">
    <property type="entry name" value="Zn-dependent exopeptidases"/>
    <property type="match status" value="1"/>
</dbReference>
<sequence length="210" mass="23202">SIHFNKAYNNYNGKIGSECLVYSKSDNITSDELIATRIQNALDGLGFTGPKNKSRGVKEDNSLYELRATKMASVIVEVCFVEATEDVALYKSLGPDKIGQVIAEAISNKKINNSKVEKVEYDMKNLVCYCNQVDKRAAEYLADHLQCPCIDATLPFNYVNVAENIIAVGGDNPRKGESGQCGFSGYATKYLKGNDRYETVKEVLKFIGKL</sequence>
<feature type="domain" description="MurNAc-LAA" evidence="1">
    <location>
        <begin position="1"/>
        <end position="107"/>
    </location>
</feature>
<organism evidence="2 3">
    <name type="scientific">Clostridium tertium</name>
    <dbReference type="NCBI Taxonomy" id="1559"/>
    <lineage>
        <taxon>Bacteria</taxon>
        <taxon>Bacillati</taxon>
        <taxon>Bacillota</taxon>
        <taxon>Clostridia</taxon>
        <taxon>Eubacteriales</taxon>
        <taxon>Clostridiaceae</taxon>
        <taxon>Clostridium</taxon>
    </lineage>
</organism>
<comment type="caution">
    <text evidence="2">The sequence shown here is derived from an EMBL/GenBank/DDBJ whole genome shotgun (WGS) entry which is preliminary data.</text>
</comment>
<evidence type="ECO:0000313" key="3">
    <source>
        <dbReference type="Proteomes" id="UP001141183"/>
    </source>
</evidence>
<dbReference type="SUPFAM" id="SSF53187">
    <property type="entry name" value="Zn-dependent exopeptidases"/>
    <property type="match status" value="1"/>
</dbReference>
<dbReference type="GO" id="GO:0008745">
    <property type="term" value="F:N-acetylmuramoyl-L-alanine amidase activity"/>
    <property type="evidence" value="ECO:0007669"/>
    <property type="project" value="InterPro"/>
</dbReference>
<dbReference type="SMART" id="SM00646">
    <property type="entry name" value="Ami_3"/>
    <property type="match status" value="1"/>
</dbReference>
<dbReference type="Pfam" id="PF01520">
    <property type="entry name" value="Amidase_3"/>
    <property type="match status" value="1"/>
</dbReference>
<keyword evidence="3" id="KW-1185">Reference proteome</keyword>
<dbReference type="GO" id="GO:0009253">
    <property type="term" value="P:peptidoglycan catabolic process"/>
    <property type="evidence" value="ECO:0007669"/>
    <property type="project" value="InterPro"/>
</dbReference>
<reference evidence="2" key="1">
    <citation type="submission" date="2022-05" db="EMBL/GenBank/DDBJ databases">
        <title>Draft genome sequence of Clostridium tertium strain CP3 isolated from Peru.</title>
        <authorList>
            <person name="Hurtado R."/>
            <person name="Lima L."/>
            <person name="Sousa T."/>
            <person name="Jaiswal A.K."/>
            <person name="Tiwari S."/>
            <person name="Maturrano L."/>
            <person name="Brenig B."/>
            <person name="Azevedo V."/>
        </authorList>
    </citation>
    <scope>NUCLEOTIDE SEQUENCE</scope>
    <source>
        <strain evidence="2">CP3</strain>
    </source>
</reference>
<evidence type="ECO:0000313" key="2">
    <source>
        <dbReference type="EMBL" id="MDC4241186.1"/>
    </source>
</evidence>
<dbReference type="Gene3D" id="3.40.50.12090">
    <property type="match status" value="1"/>
</dbReference>
<protein>
    <submittedName>
        <fullName evidence="2">N-acetylmuramoyl-L-alanine amidase</fullName>
    </submittedName>
</protein>